<feature type="transmembrane region" description="Helical" evidence="1">
    <location>
        <begin position="120"/>
        <end position="137"/>
    </location>
</feature>
<dbReference type="KEGG" id="fuv:JR347_12920"/>
<sequence>MSDMSSFRIRPRFKHQIPLKKEALEKRIIEQLKEHKQFSSHYLPGHIYIKFNTALQHFWSPQLHLSFDEEEGKTIVRGLYGPNPTVWAIFFFSYLILGLVACFVSIWGFSVWSLGKGAEILWALPVIGIIALIMYVASQFGQKMAAQQMFDIHHFYENITKDKVEIS</sequence>
<keyword evidence="1" id="KW-0812">Transmembrane</keyword>
<accession>A0A974WG92</accession>
<feature type="transmembrane region" description="Helical" evidence="1">
    <location>
        <begin position="86"/>
        <end position="108"/>
    </location>
</feature>
<keyword evidence="3" id="KW-1185">Reference proteome</keyword>
<dbReference type="EMBL" id="CP070608">
    <property type="protein sequence ID" value="QSE96497.1"/>
    <property type="molecule type" value="Genomic_DNA"/>
</dbReference>
<keyword evidence="1" id="KW-0472">Membrane</keyword>
<reference evidence="2" key="1">
    <citation type="submission" date="2021-02" db="EMBL/GenBank/DDBJ databases">
        <title>Fulvivirga sp. S481 isolated from sea water.</title>
        <authorList>
            <person name="Bae S.S."/>
            <person name="Baek K."/>
        </authorList>
    </citation>
    <scope>NUCLEOTIDE SEQUENCE</scope>
    <source>
        <strain evidence="2">S481</strain>
    </source>
</reference>
<dbReference type="AlphaFoldDB" id="A0A974WG92"/>
<evidence type="ECO:0008006" key="4">
    <source>
        <dbReference type="Google" id="ProtNLM"/>
    </source>
</evidence>
<name>A0A974WG92_9BACT</name>
<dbReference type="Proteomes" id="UP000662783">
    <property type="component" value="Chromosome"/>
</dbReference>
<protein>
    <recommendedName>
        <fullName evidence="4">GTP-binding protein</fullName>
    </recommendedName>
</protein>
<proteinExistence type="predicted"/>
<evidence type="ECO:0000256" key="1">
    <source>
        <dbReference type="SAM" id="Phobius"/>
    </source>
</evidence>
<dbReference type="RefSeq" id="WP_205721013.1">
    <property type="nucleotide sequence ID" value="NZ_CP070608.1"/>
</dbReference>
<evidence type="ECO:0000313" key="2">
    <source>
        <dbReference type="EMBL" id="QSE96497.1"/>
    </source>
</evidence>
<organism evidence="2 3">
    <name type="scientific">Fulvivirga lutea</name>
    <dbReference type="NCBI Taxonomy" id="2810512"/>
    <lineage>
        <taxon>Bacteria</taxon>
        <taxon>Pseudomonadati</taxon>
        <taxon>Bacteroidota</taxon>
        <taxon>Cytophagia</taxon>
        <taxon>Cytophagales</taxon>
        <taxon>Fulvivirgaceae</taxon>
        <taxon>Fulvivirga</taxon>
    </lineage>
</organism>
<evidence type="ECO:0000313" key="3">
    <source>
        <dbReference type="Proteomes" id="UP000662783"/>
    </source>
</evidence>
<gene>
    <name evidence="2" type="ORF">JR347_12920</name>
</gene>
<keyword evidence="1" id="KW-1133">Transmembrane helix</keyword>